<dbReference type="EMBL" id="LNXW01000013">
    <property type="protein sequence ID" value="KTC79950.1"/>
    <property type="molecule type" value="Genomic_DNA"/>
</dbReference>
<dbReference type="AlphaFoldDB" id="A0A0W0S8P7"/>
<gene>
    <name evidence="1" type="ORF">Lche_1970</name>
</gene>
<evidence type="ECO:0000313" key="1">
    <source>
        <dbReference type="EMBL" id="KTC79950.1"/>
    </source>
</evidence>
<dbReference type="PATRIC" id="fig|28084.5.peg.2137"/>
<comment type="caution">
    <text evidence="1">The sequence shown here is derived from an EMBL/GenBank/DDBJ whole genome shotgun (WGS) entry which is preliminary data.</text>
</comment>
<name>A0A0W0S8P7_9GAMM</name>
<proteinExistence type="predicted"/>
<organism evidence="1 2">
    <name type="scientific">Legionella cherrii</name>
    <dbReference type="NCBI Taxonomy" id="28084"/>
    <lineage>
        <taxon>Bacteria</taxon>
        <taxon>Pseudomonadati</taxon>
        <taxon>Pseudomonadota</taxon>
        <taxon>Gammaproteobacteria</taxon>
        <taxon>Legionellales</taxon>
        <taxon>Legionellaceae</taxon>
        <taxon>Legionella</taxon>
    </lineage>
</organism>
<dbReference type="Proteomes" id="UP000054921">
    <property type="component" value="Unassembled WGS sequence"/>
</dbReference>
<dbReference type="RefSeq" id="WP_058387816.1">
    <property type="nucleotide sequence ID" value="NZ_LNXW01000013.1"/>
</dbReference>
<evidence type="ECO:0000313" key="2">
    <source>
        <dbReference type="Proteomes" id="UP000054921"/>
    </source>
</evidence>
<reference evidence="1 2" key="1">
    <citation type="submission" date="2015-11" db="EMBL/GenBank/DDBJ databases">
        <title>Genomic analysis of 38 Legionella species identifies large and diverse effector repertoires.</title>
        <authorList>
            <person name="Burstein D."/>
            <person name="Amaro F."/>
            <person name="Zusman T."/>
            <person name="Lifshitz Z."/>
            <person name="Cohen O."/>
            <person name="Gilbert J.A."/>
            <person name="Pupko T."/>
            <person name="Shuman H.A."/>
            <person name="Segal G."/>
        </authorList>
    </citation>
    <scope>NUCLEOTIDE SEQUENCE [LARGE SCALE GENOMIC DNA]</scope>
    <source>
        <strain evidence="1 2">ORW</strain>
    </source>
</reference>
<accession>A0A0W0S8P7</accession>
<sequence>MKTRVFSFDFDGCLFNKAYNRAPDANLDNQQNQSVHPIGAAQVEEQSEKEAVDHTIAAPAATVASAASNPGCNHHGFYNQAARSTTDRLAPITEKYFEASSGLTG</sequence>
<protein>
    <submittedName>
        <fullName evidence="1">Uncharacterized protein</fullName>
    </submittedName>
</protein>